<evidence type="ECO:0000313" key="3">
    <source>
        <dbReference type="EMBL" id="CDF79432.1"/>
    </source>
</evidence>
<dbReference type="Pfam" id="PF10988">
    <property type="entry name" value="DUF2807"/>
    <property type="match status" value="1"/>
</dbReference>
<dbReference type="HOGENOM" id="CLU_072746_3_2_10"/>
<feature type="region of interest" description="Disordered" evidence="1">
    <location>
        <begin position="165"/>
        <end position="191"/>
    </location>
</feature>
<gene>
    <name evidence="3" type="ORF">BN863_17200</name>
</gene>
<evidence type="ECO:0000256" key="1">
    <source>
        <dbReference type="SAM" id="MobiDB-lite"/>
    </source>
</evidence>
<dbReference type="STRING" id="1347342.BN863_17200"/>
<sequence>MNYILIKGTEGQITVEGESNLVPYILTEVQGNTLTVKTEDGVNLNPSNNRDIIITIPFEDISKVSLTGSGDLMNKNLISSKNLSVGITGSGDIILDIETVSVKGSVTGSGDLTLKGKTEQLNVEVTGSGDFHGFGLKAKNTDASVTGSGDAEVVSTEMFKGRVSGSGDINYKGNPKKEDIKVSGSGSIEME</sequence>
<dbReference type="Proteomes" id="UP000016160">
    <property type="component" value="Chromosome"/>
</dbReference>
<dbReference type="eggNOG" id="COG3595">
    <property type="taxonomic scope" value="Bacteria"/>
</dbReference>
<dbReference type="PATRIC" id="fig|1347342.6.peg.1725"/>
<dbReference type="PANTHER" id="PTHR39200:SF1">
    <property type="entry name" value="AUTO-TRANSPORTER ADHESIN HEAD GIN DOMAIN-CONTAINING PROTEIN-RELATED"/>
    <property type="match status" value="1"/>
</dbReference>
<dbReference type="Gene3D" id="2.160.20.120">
    <property type="match status" value="1"/>
</dbReference>
<dbReference type="PANTHER" id="PTHR39200">
    <property type="entry name" value="HYPOTHETICAL EXPORTED PROTEIN"/>
    <property type="match status" value="1"/>
</dbReference>
<keyword evidence="4" id="KW-1185">Reference proteome</keyword>
<name>T2KKM1_FORAG</name>
<proteinExistence type="predicted"/>
<organism evidence="3 4">
    <name type="scientific">Formosa agariphila (strain DSM 15362 / KCTC 12365 / LMG 23005 / KMM 3901 / M-2Alg 35-1)</name>
    <dbReference type="NCBI Taxonomy" id="1347342"/>
    <lineage>
        <taxon>Bacteria</taxon>
        <taxon>Pseudomonadati</taxon>
        <taxon>Bacteroidota</taxon>
        <taxon>Flavobacteriia</taxon>
        <taxon>Flavobacteriales</taxon>
        <taxon>Flavobacteriaceae</taxon>
        <taxon>Formosa</taxon>
    </lineage>
</organism>
<evidence type="ECO:0000313" key="4">
    <source>
        <dbReference type="Proteomes" id="UP000016160"/>
    </source>
</evidence>
<reference evidence="3 4" key="1">
    <citation type="journal article" date="2013" name="Appl. Environ. Microbiol.">
        <title>The genome of the alga-associated marine flavobacterium Formosa agariphila KMM 3901T reveals a broad potential for degradation of algal polysaccharides.</title>
        <authorList>
            <person name="Mann A.J."/>
            <person name="Hahnke R.L."/>
            <person name="Huang S."/>
            <person name="Werner J."/>
            <person name="Xing P."/>
            <person name="Barbeyron T."/>
            <person name="Huettel B."/>
            <person name="Stueber K."/>
            <person name="Reinhardt R."/>
            <person name="Harder J."/>
            <person name="Gloeckner F.O."/>
            <person name="Amann R.I."/>
            <person name="Teeling H."/>
        </authorList>
    </citation>
    <scope>NUCLEOTIDE SEQUENCE [LARGE SCALE GENOMIC DNA]</scope>
    <source>
        <strain evidence="4">DSM 15362 / KCTC 12365 / LMG 23005 / KMM 3901</strain>
    </source>
</reference>
<accession>T2KKM1</accession>
<dbReference type="InterPro" id="IPR021255">
    <property type="entry name" value="DUF2807"/>
</dbReference>
<protein>
    <recommendedName>
        <fullName evidence="2">Putative auto-transporter adhesin head GIN domain-containing protein</fullName>
    </recommendedName>
</protein>
<dbReference type="AlphaFoldDB" id="T2KKM1"/>
<dbReference type="EMBL" id="HG315671">
    <property type="protein sequence ID" value="CDF79432.1"/>
    <property type="molecule type" value="Genomic_DNA"/>
</dbReference>
<evidence type="ECO:0000259" key="2">
    <source>
        <dbReference type="Pfam" id="PF10988"/>
    </source>
</evidence>
<feature type="domain" description="Putative auto-transporter adhesin head GIN" evidence="2">
    <location>
        <begin position="2"/>
        <end position="175"/>
    </location>
</feature>